<accession>A0ABP5KUY5</accession>
<evidence type="ECO:0000256" key="1">
    <source>
        <dbReference type="SAM" id="MobiDB-lite"/>
    </source>
</evidence>
<feature type="region of interest" description="Disordered" evidence="1">
    <location>
        <begin position="1"/>
        <end position="27"/>
    </location>
</feature>
<dbReference type="EMBL" id="BAAAQQ010000014">
    <property type="protein sequence ID" value="GAA2134793.1"/>
    <property type="molecule type" value="Genomic_DNA"/>
</dbReference>
<gene>
    <name evidence="2" type="ORF">GCM10009843_41630</name>
</gene>
<sequence length="183" mass="19829">MVGGPGGRRGVGPGIGPGVDPGVDPVSPAADVPLLEASVEVDTPPARVWELVSDLPRMASWSPMVVRTVVLGGQVRLGTHAVNLNRRGLMVWPTRSTVVRFEPERELAFRVAENHMVWSFSLNPLADGTRTHVVQRREPGEGITRLSRTFIGTFLGGQSDFTDDLRAGMRQTLDRLKAEAEAV</sequence>
<keyword evidence="3" id="KW-1185">Reference proteome</keyword>
<feature type="compositionally biased region" description="Gly residues" evidence="1">
    <location>
        <begin position="1"/>
        <end position="19"/>
    </location>
</feature>
<dbReference type="CDD" id="cd07812">
    <property type="entry name" value="SRPBCC"/>
    <property type="match status" value="1"/>
</dbReference>
<reference evidence="3" key="1">
    <citation type="journal article" date="2019" name="Int. J. Syst. Evol. Microbiol.">
        <title>The Global Catalogue of Microorganisms (GCM) 10K type strain sequencing project: providing services to taxonomists for standard genome sequencing and annotation.</title>
        <authorList>
            <consortium name="The Broad Institute Genomics Platform"/>
            <consortium name="The Broad Institute Genome Sequencing Center for Infectious Disease"/>
            <person name="Wu L."/>
            <person name="Ma J."/>
        </authorList>
    </citation>
    <scope>NUCLEOTIDE SEQUENCE [LARGE SCALE GENOMIC DNA]</scope>
    <source>
        <strain evidence="3">JCM 16021</strain>
    </source>
</reference>
<dbReference type="Pfam" id="PF10604">
    <property type="entry name" value="Polyketide_cyc2"/>
    <property type="match status" value="1"/>
</dbReference>
<dbReference type="Gene3D" id="3.30.530.20">
    <property type="match status" value="1"/>
</dbReference>
<protein>
    <submittedName>
        <fullName evidence="2">SRPBCC family protein</fullName>
    </submittedName>
</protein>
<organism evidence="2 3">
    <name type="scientific">Nocardioides bigeumensis</name>
    <dbReference type="NCBI Taxonomy" id="433657"/>
    <lineage>
        <taxon>Bacteria</taxon>
        <taxon>Bacillati</taxon>
        <taxon>Actinomycetota</taxon>
        <taxon>Actinomycetes</taxon>
        <taxon>Propionibacteriales</taxon>
        <taxon>Nocardioidaceae</taxon>
        <taxon>Nocardioides</taxon>
    </lineage>
</organism>
<evidence type="ECO:0000313" key="3">
    <source>
        <dbReference type="Proteomes" id="UP001500575"/>
    </source>
</evidence>
<dbReference type="SUPFAM" id="SSF55961">
    <property type="entry name" value="Bet v1-like"/>
    <property type="match status" value="1"/>
</dbReference>
<comment type="caution">
    <text evidence="2">The sequence shown here is derived from an EMBL/GenBank/DDBJ whole genome shotgun (WGS) entry which is preliminary data.</text>
</comment>
<dbReference type="InterPro" id="IPR023393">
    <property type="entry name" value="START-like_dom_sf"/>
</dbReference>
<proteinExistence type="predicted"/>
<dbReference type="Proteomes" id="UP001500575">
    <property type="component" value="Unassembled WGS sequence"/>
</dbReference>
<evidence type="ECO:0000313" key="2">
    <source>
        <dbReference type="EMBL" id="GAA2134793.1"/>
    </source>
</evidence>
<dbReference type="InterPro" id="IPR019587">
    <property type="entry name" value="Polyketide_cyclase/dehydratase"/>
</dbReference>
<name>A0ABP5KUY5_9ACTN</name>